<dbReference type="Proteomes" id="UP000585272">
    <property type="component" value="Unassembled WGS sequence"/>
</dbReference>
<dbReference type="Gene3D" id="1.20.1740.10">
    <property type="entry name" value="Amino acid/polyamine transporter I"/>
    <property type="match status" value="1"/>
</dbReference>
<dbReference type="AlphaFoldDB" id="A0A840IG75"/>
<feature type="transmembrane region" description="Helical" evidence="6">
    <location>
        <begin position="198"/>
        <end position="215"/>
    </location>
</feature>
<feature type="transmembrane region" description="Helical" evidence="6">
    <location>
        <begin position="442"/>
        <end position="460"/>
    </location>
</feature>
<evidence type="ECO:0000256" key="5">
    <source>
        <dbReference type="ARBA" id="ARBA00023136"/>
    </source>
</evidence>
<name>A0A840IG75_9ACTN</name>
<feature type="transmembrane region" description="Helical" evidence="6">
    <location>
        <begin position="130"/>
        <end position="147"/>
    </location>
</feature>
<accession>A0A840IG75</accession>
<sequence>MARRRLQGLERVLGVNALFSTAYGNVGSSIYYALGLVASFALGLTPVVFVIAGVIFFLTASTYAEATAMYPEAGGSSSFARRAFNEFWSFFAAWGQMLNYTITISISAFFVPHYIGSLFWEPLRHAPGDIIGGIVCVALLAALNVFGAKETAGLNITLAVVDFATQLLLVGLGLVLIFSPETLIDNVQWGVAPTWSNFIVAIPVAMIAYTGIETISNMAEEAKDETRSIPKAINRVVIAVFAIYALLPAVALSALPVSCEGGECKTLLGLPEDQGGFAGDPVLGIVEHMDLGPLQHAGEVYVGLLAATILFLATNAGIIGVSRLTYSMGIHRQMPDRLRQLHPRFRTPWVGIIVFSVLACLAMIPGQAAFLGNLYAFGAMLSFTIAHAAVVRLRLKHPDARRPYRGPFNLRWRGRDLPLFAIVGGICTGLAWVVVTVLYLDVAITGLSWLAIGVVVFVVFRRRQGLDLTTTTRVAVPKPVIDHEAEYESVLVAFDEREYVSDVLRTAIKLAARRHRGIHVLVTITVPPTSPISAAMPEQELAAQALIEQAKVEGGRRVTGHWEKVRPGQAGRRIVDEAKEIQARAIVMPLPVRAGGGSIFGRTLETVLAERPCRVIIESGRGRRREATRRAATEEVV</sequence>
<keyword evidence="5 6" id="KW-0472">Membrane</keyword>
<feature type="transmembrane region" description="Helical" evidence="6">
    <location>
        <begin position="374"/>
        <end position="395"/>
    </location>
</feature>
<keyword evidence="3 6" id="KW-0812">Transmembrane</keyword>
<dbReference type="Pfam" id="PF13520">
    <property type="entry name" value="AA_permease_2"/>
    <property type="match status" value="1"/>
</dbReference>
<dbReference type="GO" id="GO:0005886">
    <property type="term" value="C:plasma membrane"/>
    <property type="evidence" value="ECO:0007669"/>
    <property type="project" value="UniProtKB-SubCell"/>
</dbReference>
<evidence type="ECO:0000256" key="2">
    <source>
        <dbReference type="ARBA" id="ARBA00022475"/>
    </source>
</evidence>
<evidence type="ECO:0000256" key="3">
    <source>
        <dbReference type="ARBA" id="ARBA00022692"/>
    </source>
</evidence>
<dbReference type="SUPFAM" id="SSF52402">
    <property type="entry name" value="Adenine nucleotide alpha hydrolases-like"/>
    <property type="match status" value="1"/>
</dbReference>
<proteinExistence type="predicted"/>
<dbReference type="PANTHER" id="PTHR42770:SF11">
    <property type="entry name" value="INNER MEMBRANE TRANSPORT PROTEIN YBAT"/>
    <property type="match status" value="1"/>
</dbReference>
<feature type="transmembrane region" description="Helical" evidence="6">
    <location>
        <begin position="300"/>
        <end position="326"/>
    </location>
</feature>
<evidence type="ECO:0000256" key="1">
    <source>
        <dbReference type="ARBA" id="ARBA00004651"/>
    </source>
</evidence>
<feature type="transmembrane region" description="Helical" evidence="6">
    <location>
        <begin position="12"/>
        <end position="34"/>
    </location>
</feature>
<dbReference type="GO" id="GO:0022857">
    <property type="term" value="F:transmembrane transporter activity"/>
    <property type="evidence" value="ECO:0007669"/>
    <property type="project" value="InterPro"/>
</dbReference>
<feature type="domain" description="UspA" evidence="7">
    <location>
        <begin position="487"/>
        <end position="617"/>
    </location>
</feature>
<dbReference type="EMBL" id="JACHNU010000005">
    <property type="protein sequence ID" value="MBB4664027.1"/>
    <property type="molecule type" value="Genomic_DNA"/>
</dbReference>
<protein>
    <submittedName>
        <fullName evidence="8">APA family basic amino acid/polyamine antiporter</fullName>
    </submittedName>
</protein>
<evidence type="ECO:0000256" key="6">
    <source>
        <dbReference type="SAM" id="Phobius"/>
    </source>
</evidence>
<keyword evidence="9" id="KW-1185">Reference proteome</keyword>
<dbReference type="PANTHER" id="PTHR42770">
    <property type="entry name" value="AMINO ACID TRANSPORTER-RELATED"/>
    <property type="match status" value="1"/>
</dbReference>
<feature type="transmembrane region" description="Helical" evidence="6">
    <location>
        <begin position="40"/>
        <end position="66"/>
    </location>
</feature>
<feature type="transmembrane region" description="Helical" evidence="6">
    <location>
        <begin position="236"/>
        <end position="257"/>
    </location>
</feature>
<comment type="caution">
    <text evidence="8">The sequence shown here is derived from an EMBL/GenBank/DDBJ whole genome shotgun (WGS) entry which is preliminary data.</text>
</comment>
<dbReference type="Gene3D" id="3.40.50.620">
    <property type="entry name" value="HUPs"/>
    <property type="match status" value="1"/>
</dbReference>
<dbReference type="InterPro" id="IPR050367">
    <property type="entry name" value="APC_superfamily"/>
</dbReference>
<feature type="transmembrane region" description="Helical" evidence="6">
    <location>
        <begin position="87"/>
        <end position="110"/>
    </location>
</feature>
<evidence type="ECO:0000313" key="9">
    <source>
        <dbReference type="Proteomes" id="UP000585272"/>
    </source>
</evidence>
<organism evidence="8 9">
    <name type="scientific">Conexibacter arvalis</name>
    <dbReference type="NCBI Taxonomy" id="912552"/>
    <lineage>
        <taxon>Bacteria</taxon>
        <taxon>Bacillati</taxon>
        <taxon>Actinomycetota</taxon>
        <taxon>Thermoleophilia</taxon>
        <taxon>Solirubrobacterales</taxon>
        <taxon>Conexibacteraceae</taxon>
        <taxon>Conexibacter</taxon>
    </lineage>
</organism>
<evidence type="ECO:0000313" key="8">
    <source>
        <dbReference type="EMBL" id="MBB4664027.1"/>
    </source>
</evidence>
<keyword evidence="2" id="KW-1003">Cell membrane</keyword>
<dbReference type="CDD" id="cd00293">
    <property type="entry name" value="USP-like"/>
    <property type="match status" value="1"/>
</dbReference>
<feature type="transmembrane region" description="Helical" evidence="6">
    <location>
        <begin position="347"/>
        <end position="368"/>
    </location>
</feature>
<gene>
    <name evidence="8" type="ORF">BDZ31_003628</name>
</gene>
<dbReference type="InterPro" id="IPR014729">
    <property type="entry name" value="Rossmann-like_a/b/a_fold"/>
</dbReference>
<dbReference type="RefSeq" id="WP_183343740.1">
    <property type="nucleotide sequence ID" value="NZ_JACHNU010000005.1"/>
</dbReference>
<evidence type="ECO:0000259" key="7">
    <source>
        <dbReference type="Pfam" id="PF00582"/>
    </source>
</evidence>
<dbReference type="InterPro" id="IPR002293">
    <property type="entry name" value="AA/rel_permease1"/>
</dbReference>
<dbReference type="Pfam" id="PF00582">
    <property type="entry name" value="Usp"/>
    <property type="match status" value="1"/>
</dbReference>
<reference evidence="8 9" key="1">
    <citation type="submission" date="2020-08" db="EMBL/GenBank/DDBJ databases">
        <title>Genomic Encyclopedia of Archaeal and Bacterial Type Strains, Phase II (KMG-II): from individual species to whole genera.</title>
        <authorList>
            <person name="Goeker M."/>
        </authorList>
    </citation>
    <scope>NUCLEOTIDE SEQUENCE [LARGE SCALE GENOMIC DNA]</scope>
    <source>
        <strain evidence="8 9">DSM 23288</strain>
    </source>
</reference>
<keyword evidence="4 6" id="KW-1133">Transmembrane helix</keyword>
<feature type="transmembrane region" description="Helical" evidence="6">
    <location>
        <begin position="154"/>
        <end position="178"/>
    </location>
</feature>
<evidence type="ECO:0000256" key="4">
    <source>
        <dbReference type="ARBA" id="ARBA00022989"/>
    </source>
</evidence>
<comment type="subcellular location">
    <subcellularLocation>
        <location evidence="1">Cell membrane</location>
        <topology evidence="1">Multi-pass membrane protein</topology>
    </subcellularLocation>
</comment>
<dbReference type="InterPro" id="IPR006016">
    <property type="entry name" value="UspA"/>
</dbReference>
<feature type="transmembrane region" description="Helical" evidence="6">
    <location>
        <begin position="416"/>
        <end position="436"/>
    </location>
</feature>